<dbReference type="AlphaFoldDB" id="A0A9W6J2Q3"/>
<keyword evidence="2" id="KW-1133">Transmembrane helix</keyword>
<comment type="caution">
    <text evidence="3">The sequence shown here is derived from an EMBL/GenBank/DDBJ whole genome shotgun (WGS) entry which is preliminary data.</text>
</comment>
<organism evidence="3 4">
    <name type="scientific">Hansschlegelia plantiphila</name>
    <dbReference type="NCBI Taxonomy" id="374655"/>
    <lineage>
        <taxon>Bacteria</taxon>
        <taxon>Pseudomonadati</taxon>
        <taxon>Pseudomonadota</taxon>
        <taxon>Alphaproteobacteria</taxon>
        <taxon>Hyphomicrobiales</taxon>
        <taxon>Methylopilaceae</taxon>
        <taxon>Hansschlegelia</taxon>
    </lineage>
</organism>
<feature type="region of interest" description="Disordered" evidence="1">
    <location>
        <begin position="150"/>
        <end position="178"/>
    </location>
</feature>
<dbReference type="EMBL" id="BSFI01000007">
    <property type="protein sequence ID" value="GLK68210.1"/>
    <property type="molecule type" value="Genomic_DNA"/>
</dbReference>
<sequence length="178" mass="18634">MRPSACGSAWSRSHVSIPPPPGARYRAAGRPRHTRELQLTMGARGESVAMSAGARLRRTLLVFVAAYAMLVHALVMGAAPAVGNEGAASLLSELRVLCSGDVVTADEQDGDHRERPRPAWSCVFCASCHACLQPASLLLVASLDIAEPSPPAGVDVAEAPPPTPAPDDTRPRDPPAFV</sequence>
<dbReference type="Proteomes" id="UP001143372">
    <property type="component" value="Unassembled WGS sequence"/>
</dbReference>
<evidence type="ECO:0008006" key="5">
    <source>
        <dbReference type="Google" id="ProtNLM"/>
    </source>
</evidence>
<keyword evidence="2" id="KW-0472">Membrane</keyword>
<proteinExistence type="predicted"/>
<evidence type="ECO:0000313" key="3">
    <source>
        <dbReference type="EMBL" id="GLK68210.1"/>
    </source>
</evidence>
<feature type="compositionally biased region" description="Basic and acidic residues" evidence="1">
    <location>
        <begin position="167"/>
        <end position="178"/>
    </location>
</feature>
<keyword evidence="2" id="KW-0812">Transmembrane</keyword>
<name>A0A9W6J2Q3_9HYPH</name>
<feature type="transmembrane region" description="Helical" evidence="2">
    <location>
        <begin position="60"/>
        <end position="82"/>
    </location>
</feature>
<feature type="region of interest" description="Disordered" evidence="1">
    <location>
        <begin position="1"/>
        <end position="29"/>
    </location>
</feature>
<evidence type="ECO:0000313" key="4">
    <source>
        <dbReference type="Proteomes" id="UP001143372"/>
    </source>
</evidence>
<accession>A0A9W6J2Q3</accession>
<reference evidence="3" key="2">
    <citation type="submission" date="2023-01" db="EMBL/GenBank/DDBJ databases">
        <authorList>
            <person name="Sun Q."/>
            <person name="Evtushenko L."/>
        </authorList>
    </citation>
    <scope>NUCLEOTIDE SEQUENCE</scope>
    <source>
        <strain evidence="3">VKM B-2347</strain>
    </source>
</reference>
<evidence type="ECO:0000256" key="1">
    <source>
        <dbReference type="SAM" id="MobiDB-lite"/>
    </source>
</evidence>
<gene>
    <name evidence="3" type="ORF">GCM10008179_18480</name>
</gene>
<protein>
    <recommendedName>
        <fullName evidence="5">DUF2946 domain-containing protein</fullName>
    </recommendedName>
</protein>
<keyword evidence="4" id="KW-1185">Reference proteome</keyword>
<reference evidence="3" key="1">
    <citation type="journal article" date="2014" name="Int. J. Syst. Evol. Microbiol.">
        <title>Complete genome sequence of Corynebacterium casei LMG S-19264T (=DSM 44701T), isolated from a smear-ripened cheese.</title>
        <authorList>
            <consortium name="US DOE Joint Genome Institute (JGI-PGF)"/>
            <person name="Walter F."/>
            <person name="Albersmeier A."/>
            <person name="Kalinowski J."/>
            <person name="Ruckert C."/>
        </authorList>
    </citation>
    <scope>NUCLEOTIDE SEQUENCE</scope>
    <source>
        <strain evidence="3">VKM B-2347</strain>
    </source>
</reference>
<evidence type="ECO:0000256" key="2">
    <source>
        <dbReference type="SAM" id="Phobius"/>
    </source>
</evidence>